<keyword evidence="13" id="KW-1185">Reference proteome</keyword>
<organism evidence="12 13">
    <name type="scientific">Rhodococcoides fascians</name>
    <name type="common">Rhodococcus fascians</name>
    <dbReference type="NCBI Taxonomy" id="1828"/>
    <lineage>
        <taxon>Bacteria</taxon>
        <taxon>Bacillati</taxon>
        <taxon>Actinomycetota</taxon>
        <taxon>Actinomycetes</taxon>
        <taxon>Mycobacteriales</taxon>
        <taxon>Nocardiaceae</taxon>
        <taxon>Rhodococcoides</taxon>
    </lineage>
</organism>
<evidence type="ECO:0000256" key="5">
    <source>
        <dbReference type="ARBA" id="ARBA00022741"/>
    </source>
</evidence>
<dbReference type="GO" id="GO:0000155">
    <property type="term" value="F:phosphorelay sensor kinase activity"/>
    <property type="evidence" value="ECO:0007669"/>
    <property type="project" value="InterPro"/>
</dbReference>
<dbReference type="InterPro" id="IPR029016">
    <property type="entry name" value="GAF-like_dom_sf"/>
</dbReference>
<dbReference type="Gene3D" id="3.30.450.40">
    <property type="match status" value="1"/>
</dbReference>
<dbReference type="GO" id="GO:0046983">
    <property type="term" value="F:protein dimerization activity"/>
    <property type="evidence" value="ECO:0007669"/>
    <property type="project" value="InterPro"/>
</dbReference>
<dbReference type="SMART" id="SM00387">
    <property type="entry name" value="HATPase_c"/>
    <property type="match status" value="1"/>
</dbReference>
<keyword evidence="6 12" id="KW-0418">Kinase</keyword>
<dbReference type="Proteomes" id="UP000076038">
    <property type="component" value="Chromosome"/>
</dbReference>
<evidence type="ECO:0000256" key="2">
    <source>
        <dbReference type="ARBA" id="ARBA00012438"/>
    </source>
</evidence>
<name>A0A143QQF0_RHOFA</name>
<dbReference type="InterPro" id="IPR050482">
    <property type="entry name" value="Sensor_HK_TwoCompSys"/>
</dbReference>
<dbReference type="SUPFAM" id="SSF55781">
    <property type="entry name" value="GAF domain-like"/>
    <property type="match status" value="1"/>
</dbReference>
<dbReference type="Gene3D" id="3.30.565.10">
    <property type="entry name" value="Histidine kinase-like ATPase, C-terminal domain"/>
    <property type="match status" value="1"/>
</dbReference>
<keyword evidence="5" id="KW-0547">Nucleotide-binding</keyword>
<comment type="catalytic activity">
    <reaction evidence="1">
        <text>ATP + protein L-histidine = ADP + protein N-phospho-L-histidine.</text>
        <dbReference type="EC" id="2.7.13.3"/>
    </reaction>
</comment>
<dbReference type="InterPro" id="IPR011712">
    <property type="entry name" value="Sig_transdc_His_kin_sub3_dim/P"/>
</dbReference>
<dbReference type="CDD" id="cd16917">
    <property type="entry name" value="HATPase_UhpB-NarQ-NarX-like"/>
    <property type="match status" value="1"/>
</dbReference>
<dbReference type="Pfam" id="PF07730">
    <property type="entry name" value="HisKA_3"/>
    <property type="match status" value="1"/>
</dbReference>
<dbReference type="RefSeq" id="WP_048320315.1">
    <property type="nucleotide sequence ID" value="NZ_CP015220.1"/>
</dbReference>
<dbReference type="AlphaFoldDB" id="A0A143QQF0"/>
<keyword evidence="9" id="KW-1133">Transmembrane helix</keyword>
<protein>
    <recommendedName>
        <fullName evidence="2">histidine kinase</fullName>
        <ecNumber evidence="2">2.7.13.3</ecNumber>
    </recommendedName>
</protein>
<evidence type="ECO:0000259" key="11">
    <source>
        <dbReference type="SMART" id="SM00387"/>
    </source>
</evidence>
<feature type="domain" description="Histidine kinase/HSP90-like ATPase" evidence="11">
    <location>
        <begin position="515"/>
        <end position="605"/>
    </location>
</feature>
<dbReference type="EC" id="2.7.13.3" evidence="2"/>
<dbReference type="GO" id="GO:0005524">
    <property type="term" value="F:ATP binding"/>
    <property type="evidence" value="ECO:0007669"/>
    <property type="project" value="UniProtKB-KW"/>
</dbReference>
<dbReference type="InterPro" id="IPR003594">
    <property type="entry name" value="HATPase_dom"/>
</dbReference>
<proteinExistence type="predicted"/>
<dbReference type="Pfam" id="PF02518">
    <property type="entry name" value="HATPase_c"/>
    <property type="match status" value="1"/>
</dbReference>
<feature type="transmembrane region" description="Helical" evidence="9">
    <location>
        <begin position="99"/>
        <end position="119"/>
    </location>
</feature>
<evidence type="ECO:0000256" key="1">
    <source>
        <dbReference type="ARBA" id="ARBA00000085"/>
    </source>
</evidence>
<dbReference type="KEGG" id="rhs:A3Q41_04122"/>
<evidence type="ECO:0000256" key="6">
    <source>
        <dbReference type="ARBA" id="ARBA00022777"/>
    </source>
</evidence>
<evidence type="ECO:0000256" key="4">
    <source>
        <dbReference type="ARBA" id="ARBA00022679"/>
    </source>
</evidence>
<dbReference type="GO" id="GO:0016020">
    <property type="term" value="C:membrane"/>
    <property type="evidence" value="ECO:0007669"/>
    <property type="project" value="InterPro"/>
</dbReference>
<dbReference type="PATRIC" id="fig|1653479.3.peg.4180"/>
<dbReference type="InterPro" id="IPR003018">
    <property type="entry name" value="GAF"/>
</dbReference>
<dbReference type="Gene3D" id="1.20.5.1930">
    <property type="match status" value="1"/>
</dbReference>
<dbReference type="SUPFAM" id="SSF55874">
    <property type="entry name" value="ATPase domain of HSP90 chaperone/DNA topoisomerase II/histidine kinase"/>
    <property type="match status" value="1"/>
</dbReference>
<dbReference type="EMBL" id="CP015220">
    <property type="protein sequence ID" value="AMY25403.1"/>
    <property type="molecule type" value="Genomic_DNA"/>
</dbReference>
<evidence type="ECO:0000313" key="13">
    <source>
        <dbReference type="Proteomes" id="UP000076038"/>
    </source>
</evidence>
<dbReference type="SMART" id="SM00065">
    <property type="entry name" value="GAF"/>
    <property type="match status" value="1"/>
</dbReference>
<reference evidence="13" key="2">
    <citation type="submission" date="2016-04" db="EMBL/GenBank/DDBJ databases">
        <title>Complete Genome and Plasmid Sequences for Rhodococcus fascians D188 and Draft Sequences for Rhodococcus spp. Isolates PBTS 1 and PBTS 2.</title>
        <authorList>
            <person name="Stamer R."/>
            <person name="Vereecke D."/>
            <person name="Zhang Y."/>
            <person name="Schilkey F."/>
            <person name="Devitt N."/>
            <person name="Randall J."/>
        </authorList>
    </citation>
    <scope>NUCLEOTIDE SEQUENCE [LARGE SCALE GENOMIC DNA]</scope>
    <source>
        <strain evidence="13">PBTS2</strain>
    </source>
</reference>
<evidence type="ECO:0000259" key="10">
    <source>
        <dbReference type="SMART" id="SM00065"/>
    </source>
</evidence>
<feature type="transmembrane region" description="Helical" evidence="9">
    <location>
        <begin position="56"/>
        <end position="87"/>
    </location>
</feature>
<evidence type="ECO:0000256" key="8">
    <source>
        <dbReference type="ARBA" id="ARBA00023012"/>
    </source>
</evidence>
<dbReference type="PANTHER" id="PTHR24421:SF10">
    <property type="entry name" value="NITRATE_NITRITE SENSOR PROTEIN NARQ"/>
    <property type="match status" value="1"/>
</dbReference>
<gene>
    <name evidence="12" type="primary">nreB_2</name>
    <name evidence="12" type="ORF">A3Q41_04122</name>
</gene>
<keyword evidence="3" id="KW-0597">Phosphoprotein</keyword>
<keyword evidence="7" id="KW-0067">ATP-binding</keyword>
<evidence type="ECO:0000256" key="3">
    <source>
        <dbReference type="ARBA" id="ARBA00022553"/>
    </source>
</evidence>
<evidence type="ECO:0000256" key="9">
    <source>
        <dbReference type="SAM" id="Phobius"/>
    </source>
</evidence>
<sequence length="606" mass="63970">MTSDTALRDRLVTVILRPSAPPVACGIAVAAAAIAVEILVVLTLKRVSPENAFGAIFLFGVLIVSAGWGFRLSIATSVASAGAYAYIHVLESSESLVPALIVFLALALLTNVLVGQSRLRATESDQRRREADMLAAFAKTILRSDHTPTMLDVASTRLAAVLDLPFAVLQQGNADASVGQEKILLRDGDVVTASLLVPADLDSVDARRIRRVVPSLEALLAAARDRQDMHLRTVALARQQASLRKVATLVALRADPDDVYLAVAHELTVGLDNEHVSVIRYGDGYYTILAIRDDSAGERVQAGDRLPIGGQNVATIVADTGRAAAVDFTEATGGIAERLEGRGIRWVEGVPITVDGNTWGAVIIGTTATQYAAGGETRDRLADFADLVATAVYNHDTRVQLTRSRSRVVAAADQARRGIERDLHDGAQQRIVSLGMELRGAQAAAPENLTELRAMLDRSVETLSQVHTDLRELSRGIHPAILSRGGLAPALKTLARRSPIPVALTADISSRMDESVEVAAYYVVAEALTNTAKYAEATEVDITAHLTEDSLELTVTDNGRGGADPSTGSGLIGLQDRVAAVGGELTIVSPPGGGTTLSVHIGLSTG</sequence>
<dbReference type="PANTHER" id="PTHR24421">
    <property type="entry name" value="NITRATE/NITRITE SENSOR PROTEIN NARX-RELATED"/>
    <property type="match status" value="1"/>
</dbReference>
<feature type="transmembrane region" description="Helical" evidence="9">
    <location>
        <begin position="20"/>
        <end position="44"/>
    </location>
</feature>
<accession>A0A143QQF0</accession>
<keyword evidence="8" id="KW-0902">Two-component regulatory system</keyword>
<reference evidence="12 13" key="1">
    <citation type="journal article" date="2016" name="Genome Announc.">
        <title>Complete Genome and Plasmid Sequences for Rhodococcus fascians D188 and Draft Sequences for Rhodococcus Isolates PBTS 1 and PBTS 2.</title>
        <authorList>
            <person name="Stamler R.A."/>
            <person name="Vereecke D."/>
            <person name="Zhang Y."/>
            <person name="Schilkey F."/>
            <person name="Devitt N."/>
            <person name="Randall J.J."/>
        </authorList>
    </citation>
    <scope>NUCLEOTIDE SEQUENCE [LARGE SCALE GENOMIC DNA]</scope>
    <source>
        <strain evidence="12 13">PBTS2</strain>
    </source>
</reference>
<dbReference type="InterPro" id="IPR036890">
    <property type="entry name" value="HATPase_C_sf"/>
</dbReference>
<keyword evidence="9" id="KW-0472">Membrane</keyword>
<feature type="domain" description="GAF" evidence="10">
    <location>
        <begin position="255"/>
        <end position="402"/>
    </location>
</feature>
<keyword evidence="9" id="KW-0812">Transmembrane</keyword>
<evidence type="ECO:0000256" key="7">
    <source>
        <dbReference type="ARBA" id="ARBA00022840"/>
    </source>
</evidence>
<evidence type="ECO:0000313" key="12">
    <source>
        <dbReference type="EMBL" id="AMY25403.1"/>
    </source>
</evidence>
<keyword evidence="4 12" id="KW-0808">Transferase</keyword>
<dbReference type="Pfam" id="PF01590">
    <property type="entry name" value="GAF"/>
    <property type="match status" value="1"/>
</dbReference>
<dbReference type="OrthoDB" id="5242012at2"/>